<dbReference type="PANTHER" id="PTHR16897:SF2">
    <property type="entry name" value="OS03G0226600 PROTEIN"/>
    <property type="match status" value="1"/>
</dbReference>
<feature type="region of interest" description="Disordered" evidence="1">
    <location>
        <begin position="417"/>
        <end position="447"/>
    </location>
</feature>
<comment type="caution">
    <text evidence="2">The sequence shown here is derived from an EMBL/GenBank/DDBJ whole genome shotgun (WGS) entry which is preliminary data.</text>
</comment>
<evidence type="ECO:0000313" key="2">
    <source>
        <dbReference type="EMBL" id="KAF3442665.1"/>
    </source>
</evidence>
<reference evidence="2" key="1">
    <citation type="submission" date="2020-03" db="EMBL/GenBank/DDBJ databases">
        <title>A high-quality chromosome-level genome assembly of a woody plant with both climbing and erect habits, Rhamnella rubrinervis.</title>
        <authorList>
            <person name="Lu Z."/>
            <person name="Yang Y."/>
            <person name="Zhu X."/>
            <person name="Sun Y."/>
        </authorList>
    </citation>
    <scope>NUCLEOTIDE SEQUENCE</scope>
    <source>
        <strain evidence="2">BYM</strain>
        <tissue evidence="2">Leaf</tissue>
    </source>
</reference>
<feature type="compositionally biased region" description="Polar residues" evidence="1">
    <location>
        <begin position="1017"/>
        <end position="1043"/>
    </location>
</feature>
<feature type="compositionally biased region" description="Basic and acidic residues" evidence="1">
    <location>
        <begin position="516"/>
        <end position="538"/>
    </location>
</feature>
<feature type="compositionally biased region" description="Polar residues" evidence="1">
    <location>
        <begin position="890"/>
        <end position="909"/>
    </location>
</feature>
<feature type="region of interest" description="Disordered" evidence="1">
    <location>
        <begin position="806"/>
        <end position="913"/>
    </location>
</feature>
<proteinExistence type="predicted"/>
<feature type="region of interest" description="Disordered" evidence="1">
    <location>
        <begin position="1017"/>
        <end position="1051"/>
    </location>
</feature>
<feature type="compositionally biased region" description="Polar residues" evidence="1">
    <location>
        <begin position="1197"/>
        <end position="1206"/>
    </location>
</feature>
<protein>
    <submittedName>
        <fullName evidence="2">Uncharacterized protein</fullName>
    </submittedName>
</protein>
<feature type="compositionally biased region" description="Low complexity" evidence="1">
    <location>
        <begin position="977"/>
        <end position="992"/>
    </location>
</feature>
<dbReference type="EMBL" id="VOIH02000007">
    <property type="protein sequence ID" value="KAF3442665.1"/>
    <property type="molecule type" value="Genomic_DNA"/>
</dbReference>
<evidence type="ECO:0000256" key="1">
    <source>
        <dbReference type="SAM" id="MobiDB-lite"/>
    </source>
</evidence>
<feature type="compositionally biased region" description="Acidic residues" evidence="1">
    <location>
        <begin position="417"/>
        <end position="428"/>
    </location>
</feature>
<keyword evidence="3" id="KW-1185">Reference proteome</keyword>
<dbReference type="PANTHER" id="PTHR16897">
    <property type="entry name" value="OS10G0105400 PROTEIN"/>
    <property type="match status" value="1"/>
</dbReference>
<dbReference type="Proteomes" id="UP000796880">
    <property type="component" value="Unassembled WGS sequence"/>
</dbReference>
<accession>A0A8K0GZ43</accession>
<organism evidence="2 3">
    <name type="scientific">Rhamnella rubrinervis</name>
    <dbReference type="NCBI Taxonomy" id="2594499"/>
    <lineage>
        <taxon>Eukaryota</taxon>
        <taxon>Viridiplantae</taxon>
        <taxon>Streptophyta</taxon>
        <taxon>Embryophyta</taxon>
        <taxon>Tracheophyta</taxon>
        <taxon>Spermatophyta</taxon>
        <taxon>Magnoliopsida</taxon>
        <taxon>eudicotyledons</taxon>
        <taxon>Gunneridae</taxon>
        <taxon>Pentapetalae</taxon>
        <taxon>rosids</taxon>
        <taxon>fabids</taxon>
        <taxon>Rosales</taxon>
        <taxon>Rhamnaceae</taxon>
        <taxon>rhamnoid group</taxon>
        <taxon>Rhamneae</taxon>
        <taxon>Rhamnella</taxon>
    </lineage>
</organism>
<dbReference type="OrthoDB" id="567691at2759"/>
<gene>
    <name evidence="2" type="ORF">FNV43_RR16581</name>
</gene>
<feature type="compositionally biased region" description="Basic and acidic residues" evidence="1">
    <location>
        <begin position="547"/>
        <end position="558"/>
    </location>
</feature>
<feature type="compositionally biased region" description="Basic and acidic residues" evidence="1">
    <location>
        <begin position="821"/>
        <end position="836"/>
    </location>
</feature>
<feature type="region of interest" description="Disordered" evidence="1">
    <location>
        <begin position="516"/>
        <end position="569"/>
    </location>
</feature>
<feature type="compositionally biased region" description="Polar residues" evidence="1">
    <location>
        <begin position="965"/>
        <end position="976"/>
    </location>
</feature>
<feature type="region of interest" description="Disordered" evidence="1">
    <location>
        <begin position="933"/>
        <end position="996"/>
    </location>
</feature>
<feature type="compositionally biased region" description="Polar residues" evidence="1">
    <location>
        <begin position="860"/>
        <end position="872"/>
    </location>
</feature>
<sequence length="1291" mass="144011">MPGLAQRNDQFSNGSSPVYSLSSANGFWSKHRDDVSYNQLQKFWNELSPNARQELLRIDKQTLFEQARKNMYCSRCNGLLLEGFLQIVMYGKSLQQEGAGGNLSCNRLGAARNQNDGELGSTIGCQDEIQDPSVHPWGGLTTIRDGTLTLMDCYLYSKSLKGLQNVFDSARARERERELLYPDACGGGGRGWISQGMASYGRGHGTRETCALHTARLSCDTLVDFWSALGEETRQSLLRMKEEDFIERLMYRFDSKRFCRDCRRNVIREFKELKELKRLRKEPRCTSWFCVADTAFQYEVSDDTVQADWRQTFSDTVGTYHHFEWAVGTGEGKCDILEFENVGMNGSVKVNGLDLGGLSACFITLRAWKLDGRCTELSVKAHALKGGQCVHCRLVVGDGFVTITRGESIRRFFEHAEEAEEEEDDDSMDKDGNELDGECSRPQKHAKSPELAREFLLDAATVIFKEQVEKAFREGTARQNAHSIFVCLALKLLEERVHVACKEIITLEKQMKLLEEEEKEKREEEERKERRRTKEREKKLRRKERLKGKEKDRDKSFCEENQTPDLPDASKEELSLMINEEPNNFISCRDSVSEAGDNVLSRPGSPDVQDEQFSNGYIISRIQNSYDCYDGEIANVKDGIGSFTVEQSKYSRRRSKFRKEVPMDLSLKWSDRRRYTVGPESGAVLNRSEPRCYGENFETPSRAISLSNRQLRINGTKSINRHCGPKFNEKFHCSSNRMSDRYDFHSCSCNQNIEYRAKIEPHISTIRAGREMKCVSKSDSALDMSKQFYRGNKYNQIDHMRDSCGRSKSKVVCGNNPSGRDLLHPKKVWEPMESQKKYPRSNSDSDVTLKSSGFKVEGPGQSNNLTKSSADTGSGEISLISGEIDEDNNLKGSRNSTMDSNVSCQNGLHSNEDDSFDLKEAAFEEIGLNADHSANSINPALKGTSDPIMSSTSNSDNGSSCLSEGDSNTASSNHGNQESSSTSDSEYSSQQSEGKETTVCIQNGFLECPEVRMENNQNANGEESMGSRTSVGLSQNGAGSNIRGNPPTKGSHGFDNGFSSVTLGSQHQSMLSPMHNQNIHFPVFQAPSAVGYYNQNPVSWPTAPTNGLMPFAHPNHYLYAGPLGYGVNGNSRFCMQYSPMQHLATPLFAPSPVPIYQPIAKANGISLDERTQISKPGAVQEQPTIAISESVDPGRPHSTQAQSDEGAQNDDAGKLDGKSSFSLFHFGGPVALSTGSESNPMPSKKEVVGDFPFSGPTDDVESNHHACNKKETTVEEYNLFAASNGLRFSFF</sequence>
<feature type="compositionally biased region" description="Low complexity" evidence="1">
    <location>
        <begin position="950"/>
        <end position="963"/>
    </location>
</feature>
<name>A0A8K0GZ43_9ROSA</name>
<feature type="compositionally biased region" description="Basic and acidic residues" evidence="1">
    <location>
        <begin position="429"/>
        <end position="447"/>
    </location>
</feature>
<feature type="region of interest" description="Disordered" evidence="1">
    <location>
        <begin position="1174"/>
        <end position="1214"/>
    </location>
</feature>
<evidence type="ECO:0000313" key="3">
    <source>
        <dbReference type="Proteomes" id="UP000796880"/>
    </source>
</evidence>
<feature type="compositionally biased region" description="Polar residues" evidence="1">
    <location>
        <begin position="840"/>
        <end position="851"/>
    </location>
</feature>